<dbReference type="eggNOG" id="ENOG502R9IN">
    <property type="taxonomic scope" value="Eukaryota"/>
</dbReference>
<organism evidence="3 4">
    <name type="scientific">Eremothecium gossypii (strain ATCC 10895 / CBS 109.51 / FGSC 9923 / NRRL Y-1056)</name>
    <name type="common">Yeast</name>
    <name type="synonym">Ashbya gossypii</name>
    <dbReference type="NCBI Taxonomy" id="284811"/>
    <lineage>
        <taxon>Eukaryota</taxon>
        <taxon>Fungi</taxon>
        <taxon>Dikarya</taxon>
        <taxon>Ascomycota</taxon>
        <taxon>Saccharomycotina</taxon>
        <taxon>Saccharomycetes</taxon>
        <taxon>Saccharomycetales</taxon>
        <taxon>Saccharomycetaceae</taxon>
        <taxon>Eremothecium</taxon>
    </lineage>
</organism>
<dbReference type="EMBL" id="AE016820">
    <property type="protein sequence ID" value="AAS54200.1"/>
    <property type="molecule type" value="Genomic_DNA"/>
</dbReference>
<dbReference type="OMA" id="SSGYCYV"/>
<feature type="region of interest" description="Disordered" evidence="1">
    <location>
        <begin position="421"/>
        <end position="446"/>
    </location>
</feature>
<dbReference type="HOGENOM" id="CLU_036649_0_0_1"/>
<dbReference type="KEGG" id="ago:AGOS_AGL291W"/>
<evidence type="ECO:0000313" key="4">
    <source>
        <dbReference type="Proteomes" id="UP000000591"/>
    </source>
</evidence>
<keyword evidence="4" id="KW-1185">Reference proteome</keyword>
<dbReference type="OrthoDB" id="3365224at2759"/>
<evidence type="ECO:0000259" key="2">
    <source>
        <dbReference type="PROSITE" id="PS51840"/>
    </source>
</evidence>
<dbReference type="RefSeq" id="NP_986376.1">
    <property type="nucleotide sequence ID" value="NM_211438.1"/>
</dbReference>
<dbReference type="GeneID" id="4622669"/>
<dbReference type="PROSITE" id="PS51840">
    <property type="entry name" value="C2_NT"/>
    <property type="match status" value="1"/>
</dbReference>
<reference evidence="3 4" key="1">
    <citation type="journal article" date="2004" name="Science">
        <title>The Ashbya gossypii genome as a tool for mapping the ancient Saccharomyces cerevisiae genome.</title>
        <authorList>
            <person name="Dietrich F.S."/>
            <person name="Voegeli S."/>
            <person name="Brachat S."/>
            <person name="Lerch A."/>
            <person name="Gates K."/>
            <person name="Steiner S."/>
            <person name="Mohr C."/>
            <person name="Pohlmann R."/>
            <person name="Luedi P."/>
            <person name="Choi S."/>
            <person name="Wing R.A."/>
            <person name="Flavier A."/>
            <person name="Gaffney T.D."/>
            <person name="Philippsen P."/>
        </authorList>
    </citation>
    <scope>NUCLEOTIDE SEQUENCE [LARGE SCALE GENOMIC DNA]</scope>
    <source>
        <strain evidence="4">ATCC 10895 / CBS 109.51 / FGSC 9923 / NRRL Y-1056</strain>
    </source>
</reference>
<dbReference type="InParanoid" id="Q751J7"/>
<dbReference type="InterPro" id="IPR039931">
    <property type="entry name" value="EEIG1/2-like"/>
</dbReference>
<dbReference type="Pfam" id="PF10358">
    <property type="entry name" value="NT-C2"/>
    <property type="match status" value="1"/>
</dbReference>
<accession>Q751J7</accession>
<dbReference type="InterPro" id="IPR019448">
    <property type="entry name" value="NT-C2"/>
</dbReference>
<proteinExistence type="predicted"/>
<dbReference type="AlphaFoldDB" id="Q751J7"/>
<dbReference type="PANTHER" id="PTHR21456:SF1">
    <property type="entry name" value="C2 NT-TYPE DOMAIN-CONTAINING PROTEIN"/>
    <property type="match status" value="1"/>
</dbReference>
<name>Q751J7_EREGS</name>
<dbReference type="FunCoup" id="Q751J7">
    <property type="interactions" value="19"/>
</dbReference>
<dbReference type="PANTHER" id="PTHR21456">
    <property type="entry name" value="FAMILY WITH SEQUENCE SIMILARITY 102"/>
    <property type="match status" value="1"/>
</dbReference>
<evidence type="ECO:0000313" key="3">
    <source>
        <dbReference type="EMBL" id="AAS54200.1"/>
    </source>
</evidence>
<sequence>MSLLFNSKNKSKRPKFLLHLEIKELSNIPQSSGYCYVKWHLKDGTGTLSHSVKEVETSDQQHVAVSNQSKGSTAHVLVRAHRARWNHRLEPPVKVKLAVDHERRLARKELTLDVYFEFMEGEHMHMRGNCPSPSPSTLSSQSGTITGAGGSGGSVYTKKVSGKHLLGSVTTDLADYVNLQQEPITNRLLLQRSKINSILTLSIRLQLIRGHMDDFLLREQQEPCSGTGAGWHDVFDDGPPDMPPALVVPQITRTSSPSMNNSSGNSALYHSGLSPARRFTKTDGLSMTFTNPVVEKLYQKSVEIPWDPRPGEYSARDCVEDILEGGDGWAKNERGLSLVDLQAAHPIEADVGLIQRPRITRSGPSYLLVPPMQLAPAPSSKISIDRRDDWDFLSARQRKHIRIKNRKEGTGRLLENREEFESDLSLEGSPRQNSDDRSWRVKHILP</sequence>
<evidence type="ECO:0000256" key="1">
    <source>
        <dbReference type="SAM" id="MobiDB-lite"/>
    </source>
</evidence>
<feature type="region of interest" description="Disordered" evidence="1">
    <location>
        <begin position="129"/>
        <end position="152"/>
    </location>
</feature>
<feature type="domain" description="C2 NT-type" evidence="2">
    <location>
        <begin position="6"/>
        <end position="207"/>
    </location>
</feature>
<reference evidence="4" key="2">
    <citation type="journal article" date="2013" name="G3 (Bethesda)">
        <title>Genomes of Ashbya fungi isolated from insects reveal four mating-type loci, numerous translocations, lack of transposons, and distinct gene duplications.</title>
        <authorList>
            <person name="Dietrich F.S."/>
            <person name="Voegeli S."/>
            <person name="Kuo S."/>
            <person name="Philippsen P."/>
        </authorList>
    </citation>
    <scope>GENOME REANNOTATION</scope>
    <source>
        <strain evidence="4">ATCC 10895 / CBS 109.51 / FGSC 9923 / NRRL Y-1056</strain>
    </source>
</reference>
<dbReference type="Proteomes" id="UP000000591">
    <property type="component" value="Chromosome VII"/>
</dbReference>
<gene>
    <name evidence="3" type="ORF">AGOS_AGL291W</name>
</gene>
<protein>
    <submittedName>
        <fullName evidence="3">AGL291Wp</fullName>
    </submittedName>
</protein>
<feature type="compositionally biased region" description="Low complexity" evidence="1">
    <location>
        <begin position="135"/>
        <end position="145"/>
    </location>
</feature>